<dbReference type="EMBL" id="CP001219">
    <property type="protein sequence ID" value="ACK79762.1"/>
    <property type="molecule type" value="Genomic_DNA"/>
</dbReference>
<dbReference type="Gene3D" id="3.40.50.150">
    <property type="entry name" value="Vaccinia Virus protein VP39"/>
    <property type="match status" value="1"/>
</dbReference>
<evidence type="ECO:0000313" key="1">
    <source>
        <dbReference type="EMBL" id="ACK79762.1"/>
    </source>
</evidence>
<name>B7J9F3_ACIF2</name>
<organism evidence="1 2">
    <name type="scientific">Acidithiobacillus ferrooxidans (strain ATCC 23270 / DSM 14882 / CIP 104768 / NCIMB 8455)</name>
    <name type="common">Ferrobacillus ferrooxidans (strain ATCC 23270)</name>
    <dbReference type="NCBI Taxonomy" id="243159"/>
    <lineage>
        <taxon>Bacteria</taxon>
        <taxon>Pseudomonadati</taxon>
        <taxon>Pseudomonadota</taxon>
        <taxon>Acidithiobacillia</taxon>
        <taxon>Acidithiobacillales</taxon>
        <taxon>Acidithiobacillaceae</taxon>
        <taxon>Acidithiobacillus</taxon>
    </lineage>
</organism>
<protein>
    <submittedName>
        <fullName evidence="1">Uncharacterized protein</fullName>
    </submittedName>
</protein>
<dbReference type="PaxDb" id="243159-AFE_1348"/>
<dbReference type="SUPFAM" id="SSF53335">
    <property type="entry name" value="S-adenosyl-L-methionine-dependent methyltransferases"/>
    <property type="match status" value="1"/>
</dbReference>
<accession>B7J9F3</accession>
<reference evidence="1 2" key="1">
    <citation type="journal article" date="2008" name="BMC Genomics">
        <title>Acidithiobacillus ferrooxidans metabolism: from genome sequence to industrial applications.</title>
        <authorList>
            <person name="Valdes J."/>
            <person name="Pedroso I."/>
            <person name="Quatrini R."/>
            <person name="Dodson R.J."/>
            <person name="Tettelin H."/>
            <person name="Blake R.II."/>
            <person name="Eisen J.A."/>
            <person name="Holmes D.S."/>
        </authorList>
    </citation>
    <scope>NUCLEOTIDE SEQUENCE [LARGE SCALE GENOMIC DNA]</scope>
    <source>
        <strain evidence="2">ATCC 23270 / DSM 14882 / CIP 104768 / NCIMB 8455</strain>
    </source>
</reference>
<dbReference type="InterPro" id="IPR029063">
    <property type="entry name" value="SAM-dependent_MTases_sf"/>
</dbReference>
<dbReference type="eggNOG" id="COG4122">
    <property type="taxonomic scope" value="Bacteria"/>
</dbReference>
<proteinExistence type="predicted"/>
<dbReference type="STRING" id="243159.AFE_1348"/>
<dbReference type="Proteomes" id="UP000001362">
    <property type="component" value="Chromosome"/>
</dbReference>
<dbReference type="KEGG" id="afr:AFE_1348"/>
<evidence type="ECO:0000313" key="2">
    <source>
        <dbReference type="Proteomes" id="UP000001362"/>
    </source>
</evidence>
<gene>
    <name evidence="1" type="ordered locus">AFE_1348</name>
</gene>
<dbReference type="HOGENOM" id="CLU_080967_0_0_6"/>
<keyword evidence="2" id="KW-1185">Reference proteome</keyword>
<dbReference type="AlphaFoldDB" id="B7J9F3"/>
<sequence length="237" mass="26792">MLESNWGLVDETHRFVGKFGNAVCCGPFSGMSYPPRSLDRHVTDKLLGTYEMELHPFLEEAIKAGPEQVIDIGSAEGYYAVGMARRLPDATIVAFDADGWARERTAEMAQANGCSNLQTRGLCTGQWLVDNVRDKTLVIMDCEGCEIGLTAPIASCRSHLQSWWLIELHETQMPGVTRTLLQRFNKTHHTELCTSRSRDREDLPDFLKSAMDLPVLKWMDEHRDPGQQWLLCRPRPS</sequence>